<dbReference type="EMBL" id="CP029343">
    <property type="protein sequence ID" value="AWL03124.1"/>
    <property type="molecule type" value="Genomic_DNA"/>
</dbReference>
<feature type="chain" id="PRO_5015645253" description="PEP-CTERM protein-sorting domain-containing protein" evidence="1">
    <location>
        <begin position="29"/>
        <end position="201"/>
    </location>
</feature>
<evidence type="ECO:0008006" key="4">
    <source>
        <dbReference type="Google" id="ProtNLM"/>
    </source>
</evidence>
<proteinExistence type="predicted"/>
<gene>
    <name evidence="2" type="ORF">DIR46_00735</name>
</gene>
<reference evidence="2 3" key="1">
    <citation type="submission" date="2018-05" db="EMBL/GenBank/DDBJ databases">
        <title>Complete genome sequence of Massilia oculi sp. nov. CCUG 43427T (=DSM 26321T), the type strain of M. oculi, and comparison with genome sequences of other Massilia strains.</title>
        <authorList>
            <person name="Zhu B."/>
        </authorList>
    </citation>
    <scope>NUCLEOTIDE SEQUENCE [LARGE SCALE GENOMIC DNA]</scope>
    <source>
        <strain evidence="2 3">CCUG 43427</strain>
    </source>
</reference>
<dbReference type="OrthoDB" id="9152773at2"/>
<evidence type="ECO:0000313" key="3">
    <source>
        <dbReference type="Proteomes" id="UP000245820"/>
    </source>
</evidence>
<sequence>MKGISMQSMIRHLAVAAAMSLCAPFASAAVLNFDDIVGPDGFAAVPGNYGGLDWSASGLNVFTAQSAPFTPRSGMGQVTTDWIDGGPIASTIRFLAPTVFNGAWFSGYEDSSVRFDLYFAGQLVASSALLQLSGTSAFLDAGWDGAIDAVVVRTGAQGSYAMDDFTFVDATEVPEPDPLALLLAGAGGLLVLRRKQQGPRP</sequence>
<dbReference type="KEGG" id="mtim:DIR46_00735"/>
<keyword evidence="3" id="KW-1185">Reference proteome</keyword>
<evidence type="ECO:0000256" key="1">
    <source>
        <dbReference type="SAM" id="SignalP"/>
    </source>
</evidence>
<dbReference type="NCBIfam" id="TIGR02595">
    <property type="entry name" value="PEP_CTERM"/>
    <property type="match status" value="1"/>
</dbReference>
<protein>
    <recommendedName>
        <fullName evidence="4">PEP-CTERM protein-sorting domain-containing protein</fullName>
    </recommendedName>
</protein>
<feature type="signal peptide" evidence="1">
    <location>
        <begin position="1"/>
        <end position="28"/>
    </location>
</feature>
<evidence type="ECO:0000313" key="2">
    <source>
        <dbReference type="EMBL" id="AWL03124.1"/>
    </source>
</evidence>
<dbReference type="Proteomes" id="UP000245820">
    <property type="component" value="Chromosome"/>
</dbReference>
<name>A0A2S2DCP9_9BURK</name>
<dbReference type="InterPro" id="IPR013424">
    <property type="entry name" value="Ice-binding_C"/>
</dbReference>
<keyword evidence="1" id="KW-0732">Signal</keyword>
<organism evidence="2 3">
    <name type="scientific">Massilia oculi</name>
    <dbReference type="NCBI Taxonomy" id="945844"/>
    <lineage>
        <taxon>Bacteria</taxon>
        <taxon>Pseudomonadati</taxon>
        <taxon>Pseudomonadota</taxon>
        <taxon>Betaproteobacteria</taxon>
        <taxon>Burkholderiales</taxon>
        <taxon>Oxalobacteraceae</taxon>
        <taxon>Telluria group</taxon>
        <taxon>Massilia</taxon>
    </lineage>
</organism>
<dbReference type="AlphaFoldDB" id="A0A2S2DCP9"/>
<accession>A0A2S2DCP9</accession>